<comment type="caution">
    <text evidence="4">The sequence shown here is derived from an EMBL/GenBank/DDBJ whole genome shotgun (WGS) entry which is preliminary data.</text>
</comment>
<dbReference type="InterPro" id="IPR036779">
    <property type="entry name" value="LysM_dom_sf"/>
</dbReference>
<dbReference type="Gene3D" id="3.10.350.10">
    <property type="entry name" value="LysM domain"/>
    <property type="match status" value="1"/>
</dbReference>
<dbReference type="SUPFAM" id="SSF54106">
    <property type="entry name" value="LysM domain"/>
    <property type="match status" value="1"/>
</dbReference>
<dbReference type="EMBL" id="DWWL01000026">
    <property type="protein sequence ID" value="HJC47276.1"/>
    <property type="molecule type" value="Genomic_DNA"/>
</dbReference>
<evidence type="ECO:0000313" key="5">
    <source>
        <dbReference type="Proteomes" id="UP000823883"/>
    </source>
</evidence>
<dbReference type="Proteomes" id="UP000823883">
    <property type="component" value="Unassembled WGS sequence"/>
</dbReference>
<sequence length="489" mass="53400">MGELYNPYPKLPKNVRQIGERDQVVKLYVEDYVNTYLRRLYPTGGEDLRCGLLLGSSEEDNGAPYIFIDGALEMEGVACGEERVDLNDQAWKQAYRDMEEMFPKRNVQGWFLCGAPGSQLSPLNYWKQHSKYFPGKNMIMYLNSGLEGEEALYIASDDGFYKLRGYSIYYERNQMMQDYMIARKDIKRVDAGADDTVIRDFRRKMEERKEEAEERRSTVSVLGGICGALSVAVLAGGIVMFNNYHKMKDMESVLVSVLPAGSEILEDYGLEEPELVLETGTTVLPETLGAGTPGSGDSGGEEKDSLTAGERGEEGESGETDGAGAEGGSGREEVTGEKGDKSETAAGPGAEGEESSGELDSEKGNQSGKTASSGKEDRPEETEDRLEGMTGDEAEGASDGTSAAGAQKEENETSSDPVHIPSLEEADEQMEAVGEALETASTYVVQPGETLYGICLRRYHDLSRVEEICRLNGLDDVNKIKAGQKLILP</sequence>
<dbReference type="InterPro" id="IPR018392">
    <property type="entry name" value="LysM"/>
</dbReference>
<organism evidence="4 5">
    <name type="scientific">Candidatus Lachnoclostridium pullistercoris</name>
    <dbReference type="NCBI Taxonomy" id="2838632"/>
    <lineage>
        <taxon>Bacteria</taxon>
        <taxon>Bacillati</taxon>
        <taxon>Bacillota</taxon>
        <taxon>Clostridia</taxon>
        <taxon>Lachnospirales</taxon>
        <taxon>Lachnospiraceae</taxon>
    </lineage>
</organism>
<evidence type="ECO:0000259" key="3">
    <source>
        <dbReference type="PROSITE" id="PS51782"/>
    </source>
</evidence>
<evidence type="ECO:0000313" key="4">
    <source>
        <dbReference type="EMBL" id="HJC47276.1"/>
    </source>
</evidence>
<feature type="compositionally biased region" description="Basic and acidic residues" evidence="1">
    <location>
        <begin position="329"/>
        <end position="343"/>
    </location>
</feature>
<dbReference type="Pfam" id="PF01476">
    <property type="entry name" value="LysM"/>
    <property type="match status" value="1"/>
</dbReference>
<keyword evidence="2" id="KW-0812">Transmembrane</keyword>
<name>A0A9D2PC21_9FIRM</name>
<proteinExistence type="predicted"/>
<feature type="compositionally biased region" description="Acidic residues" evidence="1">
    <location>
        <begin position="379"/>
        <end position="396"/>
    </location>
</feature>
<evidence type="ECO:0000256" key="2">
    <source>
        <dbReference type="SAM" id="Phobius"/>
    </source>
</evidence>
<feature type="compositionally biased region" description="Polar residues" evidence="1">
    <location>
        <begin position="364"/>
        <end position="373"/>
    </location>
</feature>
<keyword evidence="2" id="KW-1133">Transmembrane helix</keyword>
<feature type="compositionally biased region" description="Basic and acidic residues" evidence="1">
    <location>
        <begin position="300"/>
        <end position="314"/>
    </location>
</feature>
<evidence type="ECO:0000256" key="1">
    <source>
        <dbReference type="SAM" id="MobiDB-lite"/>
    </source>
</evidence>
<reference evidence="4" key="2">
    <citation type="submission" date="2021-04" db="EMBL/GenBank/DDBJ databases">
        <authorList>
            <person name="Gilroy R."/>
        </authorList>
    </citation>
    <scope>NUCLEOTIDE SEQUENCE</scope>
    <source>
        <strain evidence="4">CHK183-5548</strain>
    </source>
</reference>
<dbReference type="SMART" id="SM00257">
    <property type="entry name" value="LysM"/>
    <property type="match status" value="1"/>
</dbReference>
<feature type="transmembrane region" description="Helical" evidence="2">
    <location>
        <begin position="219"/>
        <end position="241"/>
    </location>
</feature>
<feature type="domain" description="LysM" evidence="3">
    <location>
        <begin position="441"/>
        <end position="488"/>
    </location>
</feature>
<keyword evidence="2" id="KW-0472">Membrane</keyword>
<accession>A0A9D2PC21</accession>
<reference evidence="4" key="1">
    <citation type="journal article" date="2021" name="PeerJ">
        <title>Extensive microbial diversity within the chicken gut microbiome revealed by metagenomics and culture.</title>
        <authorList>
            <person name="Gilroy R."/>
            <person name="Ravi A."/>
            <person name="Getino M."/>
            <person name="Pursley I."/>
            <person name="Horton D.L."/>
            <person name="Alikhan N.F."/>
            <person name="Baker D."/>
            <person name="Gharbi K."/>
            <person name="Hall N."/>
            <person name="Watson M."/>
            <person name="Adriaenssens E.M."/>
            <person name="Foster-Nyarko E."/>
            <person name="Jarju S."/>
            <person name="Secka A."/>
            <person name="Antonio M."/>
            <person name="Oren A."/>
            <person name="Chaudhuri R.R."/>
            <person name="La Ragione R."/>
            <person name="Hildebrand F."/>
            <person name="Pallen M.J."/>
        </authorList>
    </citation>
    <scope>NUCLEOTIDE SEQUENCE</scope>
    <source>
        <strain evidence="4">CHK183-5548</strain>
    </source>
</reference>
<protein>
    <submittedName>
        <fullName evidence="4">LysM peptidoglycan-binding domain-containing protein</fullName>
    </submittedName>
</protein>
<gene>
    <name evidence="4" type="ORF">IAA04_04420</name>
</gene>
<dbReference type="PROSITE" id="PS51782">
    <property type="entry name" value="LYSM"/>
    <property type="match status" value="1"/>
</dbReference>
<dbReference type="AlphaFoldDB" id="A0A9D2PC21"/>
<feature type="region of interest" description="Disordered" evidence="1">
    <location>
        <begin position="281"/>
        <end position="422"/>
    </location>
</feature>
<dbReference type="CDD" id="cd00118">
    <property type="entry name" value="LysM"/>
    <property type="match status" value="1"/>
</dbReference>